<evidence type="ECO:0000313" key="1">
    <source>
        <dbReference type="EMBL" id="CAH9097454.1"/>
    </source>
</evidence>
<comment type="caution">
    <text evidence="1">The sequence shown here is derived from an EMBL/GenBank/DDBJ whole genome shotgun (WGS) entry which is preliminary data.</text>
</comment>
<protein>
    <submittedName>
        <fullName evidence="1">Uncharacterized protein</fullName>
    </submittedName>
</protein>
<reference evidence="1" key="1">
    <citation type="submission" date="2022-07" db="EMBL/GenBank/DDBJ databases">
        <authorList>
            <person name="Macas J."/>
            <person name="Novak P."/>
            <person name="Neumann P."/>
        </authorList>
    </citation>
    <scope>NUCLEOTIDE SEQUENCE</scope>
</reference>
<proteinExistence type="predicted"/>
<gene>
    <name evidence="1" type="ORF">CEPIT_LOCUS14069</name>
</gene>
<keyword evidence="2" id="KW-1185">Reference proteome</keyword>
<dbReference type="AlphaFoldDB" id="A0AAV0DBC1"/>
<organism evidence="1 2">
    <name type="scientific">Cuscuta epithymum</name>
    <dbReference type="NCBI Taxonomy" id="186058"/>
    <lineage>
        <taxon>Eukaryota</taxon>
        <taxon>Viridiplantae</taxon>
        <taxon>Streptophyta</taxon>
        <taxon>Embryophyta</taxon>
        <taxon>Tracheophyta</taxon>
        <taxon>Spermatophyta</taxon>
        <taxon>Magnoliopsida</taxon>
        <taxon>eudicotyledons</taxon>
        <taxon>Gunneridae</taxon>
        <taxon>Pentapetalae</taxon>
        <taxon>asterids</taxon>
        <taxon>lamiids</taxon>
        <taxon>Solanales</taxon>
        <taxon>Convolvulaceae</taxon>
        <taxon>Cuscuteae</taxon>
        <taxon>Cuscuta</taxon>
        <taxon>Cuscuta subgen. Cuscuta</taxon>
    </lineage>
</organism>
<evidence type="ECO:0000313" key="2">
    <source>
        <dbReference type="Proteomes" id="UP001152523"/>
    </source>
</evidence>
<dbReference type="EMBL" id="CAMAPF010000093">
    <property type="protein sequence ID" value="CAH9097454.1"/>
    <property type="molecule type" value="Genomic_DNA"/>
</dbReference>
<dbReference type="Proteomes" id="UP001152523">
    <property type="component" value="Unassembled WGS sequence"/>
</dbReference>
<accession>A0AAV0DBC1</accession>
<sequence>MSWESNQSMVCVIRLLNCWRLAKEVPLGGFLGLVKLVQLLGAGADPGSFVIGGTPKDRERKKSYNYKLTSKLFEITWY</sequence>
<name>A0AAV0DBC1_9ASTE</name>